<evidence type="ECO:0000259" key="1">
    <source>
        <dbReference type="Pfam" id="PF00694"/>
    </source>
</evidence>
<gene>
    <name evidence="2" type="ORF">SADUNF_Sadunf01G0129200</name>
</gene>
<dbReference type="AlphaFoldDB" id="A0A835NC20"/>
<dbReference type="GO" id="GO:0016836">
    <property type="term" value="F:hydro-lyase activity"/>
    <property type="evidence" value="ECO:0007669"/>
    <property type="project" value="UniProtKB-ARBA"/>
</dbReference>
<dbReference type="GO" id="GO:0043436">
    <property type="term" value="P:oxoacid metabolic process"/>
    <property type="evidence" value="ECO:0007669"/>
    <property type="project" value="UniProtKB-ARBA"/>
</dbReference>
<name>A0A835NC20_9ROSI</name>
<protein>
    <recommendedName>
        <fullName evidence="1">Aconitase A/isopropylmalate dehydratase small subunit swivel domain-containing protein</fullName>
    </recommendedName>
</protein>
<dbReference type="EMBL" id="JADGMS010000001">
    <property type="protein sequence ID" value="KAF9689794.1"/>
    <property type="molecule type" value="Genomic_DNA"/>
</dbReference>
<dbReference type="InterPro" id="IPR006249">
    <property type="entry name" value="Aconitase/IRP2"/>
</dbReference>
<feature type="domain" description="Aconitase A/isopropylmalate dehydratase small subunit swivel" evidence="1">
    <location>
        <begin position="20"/>
        <end position="51"/>
    </location>
</feature>
<evidence type="ECO:0000313" key="3">
    <source>
        <dbReference type="Proteomes" id="UP000657918"/>
    </source>
</evidence>
<sequence>MVKAIRIEGHNDVGFNIFYQLRYKREGHDTIILAGAEYGSGSSRDWVVEGPMPLSEETRGLTRHECYILDFLGNVSEIRPSEDVTIVTDIVNLFKCTMLLI</sequence>
<keyword evidence="3" id="KW-1185">Reference proteome</keyword>
<comment type="caution">
    <text evidence="2">The sequence shown here is derived from an EMBL/GenBank/DDBJ whole genome shotgun (WGS) entry which is preliminary data.</text>
</comment>
<dbReference type="SUPFAM" id="SSF52016">
    <property type="entry name" value="LeuD/IlvD-like"/>
    <property type="match status" value="1"/>
</dbReference>
<accession>A0A835NC20</accession>
<dbReference type="OrthoDB" id="2224430at2759"/>
<dbReference type="PANTHER" id="PTHR11670">
    <property type="entry name" value="ACONITASE/IRON-RESPONSIVE ELEMENT FAMILY MEMBER"/>
    <property type="match status" value="1"/>
</dbReference>
<organism evidence="2 3">
    <name type="scientific">Salix dunnii</name>
    <dbReference type="NCBI Taxonomy" id="1413687"/>
    <lineage>
        <taxon>Eukaryota</taxon>
        <taxon>Viridiplantae</taxon>
        <taxon>Streptophyta</taxon>
        <taxon>Embryophyta</taxon>
        <taxon>Tracheophyta</taxon>
        <taxon>Spermatophyta</taxon>
        <taxon>Magnoliopsida</taxon>
        <taxon>eudicotyledons</taxon>
        <taxon>Gunneridae</taxon>
        <taxon>Pentapetalae</taxon>
        <taxon>rosids</taxon>
        <taxon>fabids</taxon>
        <taxon>Malpighiales</taxon>
        <taxon>Salicaceae</taxon>
        <taxon>Saliceae</taxon>
        <taxon>Salix</taxon>
    </lineage>
</organism>
<proteinExistence type="predicted"/>
<dbReference type="Gene3D" id="3.20.19.10">
    <property type="entry name" value="Aconitase, domain 4"/>
    <property type="match status" value="1"/>
</dbReference>
<evidence type="ECO:0000313" key="2">
    <source>
        <dbReference type="EMBL" id="KAF9689794.1"/>
    </source>
</evidence>
<reference evidence="2 3" key="1">
    <citation type="submission" date="2020-10" db="EMBL/GenBank/DDBJ databases">
        <title>Plant Genome Project.</title>
        <authorList>
            <person name="Zhang R.-G."/>
        </authorList>
    </citation>
    <scope>NUCLEOTIDE SEQUENCE [LARGE SCALE GENOMIC DNA]</scope>
    <source>
        <strain evidence="2">FAFU-HL-1</strain>
        <tissue evidence="2">Leaf</tissue>
    </source>
</reference>
<dbReference type="InterPro" id="IPR015928">
    <property type="entry name" value="Aconitase/3IPM_dehydase_swvl"/>
</dbReference>
<dbReference type="Pfam" id="PF00694">
    <property type="entry name" value="Aconitase_C"/>
    <property type="match status" value="1"/>
</dbReference>
<dbReference type="InterPro" id="IPR000573">
    <property type="entry name" value="AconitaseA/IPMdHydase_ssu_swvl"/>
</dbReference>
<dbReference type="Proteomes" id="UP000657918">
    <property type="component" value="Unassembled WGS sequence"/>
</dbReference>